<comment type="similarity">
    <text evidence="1 8">Belongs to the SOS response-associated peptidase family.</text>
</comment>
<evidence type="ECO:0000256" key="1">
    <source>
        <dbReference type="ARBA" id="ARBA00008136"/>
    </source>
</evidence>
<dbReference type="InterPro" id="IPR003738">
    <property type="entry name" value="SRAP"/>
</dbReference>
<dbReference type="PANTHER" id="PTHR13604">
    <property type="entry name" value="DC12-RELATED"/>
    <property type="match status" value="1"/>
</dbReference>
<evidence type="ECO:0000313" key="11">
    <source>
        <dbReference type="Proteomes" id="UP000321204"/>
    </source>
</evidence>
<keyword evidence="4 8" id="KW-0378">Hydrolase</keyword>
<evidence type="ECO:0000256" key="7">
    <source>
        <dbReference type="ARBA" id="ARBA00023239"/>
    </source>
</evidence>
<keyword evidence="5" id="KW-0190">Covalent protein-DNA linkage</keyword>
<dbReference type="EC" id="3.4.-.-" evidence="8"/>
<evidence type="ECO:0000256" key="3">
    <source>
        <dbReference type="ARBA" id="ARBA00022763"/>
    </source>
</evidence>
<protein>
    <recommendedName>
        <fullName evidence="8">Abasic site processing protein</fullName>
        <ecNumber evidence="8">3.4.-.-</ecNumber>
    </recommendedName>
</protein>
<dbReference type="Gene3D" id="3.90.1680.10">
    <property type="entry name" value="SOS response associated peptidase-like"/>
    <property type="match status" value="1"/>
</dbReference>
<dbReference type="AlphaFoldDB" id="A0A5B8UN80"/>
<evidence type="ECO:0000313" key="10">
    <source>
        <dbReference type="EMBL" id="QEC57540.1"/>
    </source>
</evidence>
<dbReference type="Pfam" id="PF02586">
    <property type="entry name" value="SRAP"/>
    <property type="match status" value="1"/>
</dbReference>
<dbReference type="KEGG" id="fgg:FSB75_17070"/>
<keyword evidence="11" id="KW-1185">Reference proteome</keyword>
<reference evidence="10 11" key="1">
    <citation type="journal article" date="2015" name="Int. J. Syst. Evol. Microbiol.">
        <title>Flavisolibacter ginsenosidimutans sp. nov., with ginsenoside-converting activity isolated from soil used for cultivating ginseng.</title>
        <authorList>
            <person name="Zhao Y."/>
            <person name="Liu Q."/>
            <person name="Kang M.S."/>
            <person name="Jin F."/>
            <person name="Yu H."/>
            <person name="Im W.T."/>
        </authorList>
    </citation>
    <scope>NUCLEOTIDE SEQUENCE [LARGE SCALE GENOMIC DNA]</scope>
    <source>
        <strain evidence="10 11">Gsoil 636</strain>
    </source>
</reference>
<dbReference type="GO" id="GO:0003697">
    <property type="term" value="F:single-stranded DNA binding"/>
    <property type="evidence" value="ECO:0007669"/>
    <property type="project" value="InterPro"/>
</dbReference>
<dbReference type="GO" id="GO:0008233">
    <property type="term" value="F:peptidase activity"/>
    <property type="evidence" value="ECO:0007669"/>
    <property type="project" value="UniProtKB-KW"/>
</dbReference>
<evidence type="ECO:0000256" key="2">
    <source>
        <dbReference type="ARBA" id="ARBA00022670"/>
    </source>
</evidence>
<dbReference type="PANTHER" id="PTHR13604:SF0">
    <property type="entry name" value="ABASIC SITE PROCESSING PROTEIN HMCES"/>
    <property type="match status" value="1"/>
</dbReference>
<dbReference type="GO" id="GO:0016829">
    <property type="term" value="F:lyase activity"/>
    <property type="evidence" value="ECO:0007669"/>
    <property type="project" value="UniProtKB-KW"/>
</dbReference>
<evidence type="ECO:0000256" key="8">
    <source>
        <dbReference type="RuleBase" id="RU364100"/>
    </source>
</evidence>
<proteinExistence type="inferred from homology"/>
<evidence type="ECO:0000256" key="6">
    <source>
        <dbReference type="ARBA" id="ARBA00023125"/>
    </source>
</evidence>
<keyword evidence="3" id="KW-0227">DNA damage</keyword>
<dbReference type="SUPFAM" id="SSF143081">
    <property type="entry name" value="BB1717-like"/>
    <property type="match status" value="1"/>
</dbReference>
<evidence type="ECO:0000256" key="4">
    <source>
        <dbReference type="ARBA" id="ARBA00022801"/>
    </source>
</evidence>
<keyword evidence="7" id="KW-0456">Lyase</keyword>
<keyword evidence="6" id="KW-0238">DNA-binding</keyword>
<dbReference type="Proteomes" id="UP000321204">
    <property type="component" value="Chromosome"/>
</dbReference>
<name>A0A5B8UN80_9BACT</name>
<gene>
    <name evidence="10" type="ORF">FSB75_17070</name>
</gene>
<dbReference type="GO" id="GO:0006508">
    <property type="term" value="P:proteolysis"/>
    <property type="evidence" value="ECO:0007669"/>
    <property type="project" value="UniProtKB-KW"/>
</dbReference>
<evidence type="ECO:0000256" key="9">
    <source>
        <dbReference type="SAM" id="MobiDB-lite"/>
    </source>
</evidence>
<accession>A0A5B8UN80</accession>
<feature type="compositionally biased region" description="Basic and acidic residues" evidence="9">
    <location>
        <begin position="231"/>
        <end position="243"/>
    </location>
</feature>
<dbReference type="OrthoDB" id="9782620at2"/>
<feature type="region of interest" description="Disordered" evidence="9">
    <location>
        <begin position="231"/>
        <end position="264"/>
    </location>
</feature>
<sequence>MCYDISFAARFDKIIRDIPGIEVDPSLRRDEDMLLHVQAQAHRKYPVVIFENANYKLKPFEWGVIAEYMNTPEKQKKMRSQMCNARSEKIVEDRKSYWHRLRKTRCLIPATGIYEHREVSGFKNKIPYHVSLKGREQFYIPGLYHYPHKADVETGEITGTFTLVTRPANRVMAQIHNSGDQAFRMPLFLTEELETKWLLPDLSDEEMSEVLDFEMPSEELDYRPVYTVRTTKERPDGKTKVDAYEWPDLPPLGNANVPPQAELF</sequence>
<dbReference type="GO" id="GO:0106300">
    <property type="term" value="P:protein-DNA covalent cross-linking repair"/>
    <property type="evidence" value="ECO:0007669"/>
    <property type="project" value="InterPro"/>
</dbReference>
<dbReference type="EMBL" id="CP042433">
    <property type="protein sequence ID" value="QEC57540.1"/>
    <property type="molecule type" value="Genomic_DNA"/>
</dbReference>
<evidence type="ECO:0000256" key="5">
    <source>
        <dbReference type="ARBA" id="ARBA00023124"/>
    </source>
</evidence>
<organism evidence="10 11">
    <name type="scientific">Flavisolibacter ginsenosidimutans</name>
    <dbReference type="NCBI Taxonomy" id="661481"/>
    <lineage>
        <taxon>Bacteria</taxon>
        <taxon>Pseudomonadati</taxon>
        <taxon>Bacteroidota</taxon>
        <taxon>Chitinophagia</taxon>
        <taxon>Chitinophagales</taxon>
        <taxon>Chitinophagaceae</taxon>
        <taxon>Flavisolibacter</taxon>
    </lineage>
</organism>
<keyword evidence="2 8" id="KW-0645">Protease</keyword>
<dbReference type="RefSeq" id="WP_146789973.1">
    <property type="nucleotide sequence ID" value="NZ_BAABIO010000003.1"/>
</dbReference>
<dbReference type="InterPro" id="IPR036590">
    <property type="entry name" value="SRAP-like"/>
</dbReference>